<dbReference type="CDD" id="cd22607">
    <property type="entry name" value="Kunitz_ABPP-like"/>
    <property type="match status" value="1"/>
</dbReference>
<reference evidence="5" key="1">
    <citation type="submission" date="2025-08" db="UniProtKB">
        <authorList>
            <consortium name="Ensembl"/>
        </authorList>
    </citation>
    <scope>IDENTIFICATION</scope>
</reference>
<dbReference type="Pfam" id="PF00014">
    <property type="entry name" value="Kunitz_BPTI"/>
    <property type="match status" value="1"/>
</dbReference>
<dbReference type="InterPro" id="IPR036880">
    <property type="entry name" value="Kunitz_BPTI_sf"/>
</dbReference>
<dbReference type="InParanoid" id="A0A3Q1HGR5"/>
<dbReference type="FunFam" id="4.10.410.10:FF:000003">
    <property type="entry name" value="amyloid-like protein 2 isoform X1"/>
    <property type="match status" value="1"/>
</dbReference>
<evidence type="ECO:0000259" key="4">
    <source>
        <dbReference type="PROSITE" id="PS50279"/>
    </source>
</evidence>
<dbReference type="PANTHER" id="PTHR47247">
    <property type="entry name" value="KUNITZ-TYPE PROTEASE INHIBITOR 2"/>
    <property type="match status" value="1"/>
</dbReference>
<dbReference type="PROSITE" id="PS00280">
    <property type="entry name" value="BPTI_KUNITZ_1"/>
    <property type="match status" value="1"/>
</dbReference>
<dbReference type="SMART" id="SM00131">
    <property type="entry name" value="KU"/>
    <property type="match status" value="1"/>
</dbReference>
<dbReference type="Gene3D" id="4.10.410.10">
    <property type="entry name" value="Pancreatic trypsin inhibitor Kunitz domain"/>
    <property type="match status" value="1"/>
</dbReference>
<dbReference type="Ensembl" id="ENSAPOT00000000621.1">
    <property type="protein sequence ID" value="ENSAPOP00000027675.1"/>
    <property type="gene ID" value="ENSAPOG00000012349.1"/>
</dbReference>
<feature type="domain" description="BPTI/Kunitz inhibitor" evidence="4">
    <location>
        <begin position="22"/>
        <end position="72"/>
    </location>
</feature>
<dbReference type="PROSITE" id="PS50279">
    <property type="entry name" value="BPTI_KUNITZ_2"/>
    <property type="match status" value="1"/>
</dbReference>
<reference evidence="5" key="2">
    <citation type="submission" date="2025-09" db="UniProtKB">
        <authorList>
            <consortium name="Ensembl"/>
        </authorList>
    </citation>
    <scope>IDENTIFICATION</scope>
</reference>
<dbReference type="GO" id="GO:0004867">
    <property type="term" value="F:serine-type endopeptidase inhibitor activity"/>
    <property type="evidence" value="ECO:0007669"/>
    <property type="project" value="UniProtKB-KW"/>
</dbReference>
<evidence type="ECO:0000256" key="3">
    <source>
        <dbReference type="ARBA" id="ARBA00023157"/>
    </source>
</evidence>
<dbReference type="AlphaFoldDB" id="A0A3Q1HGR5"/>
<dbReference type="Proteomes" id="UP000257200">
    <property type="component" value="Unplaced"/>
</dbReference>
<sequence length="100" mass="11254">MKTHTFIHWPDDLTGCPPAAVCTLEAETGPCRASMPRWHFDMSQRKCVRFVYGGCAGNRNNFDSEEYCMAVCRRLSKSSHGRGRFQTALYLSISVSVTLC</sequence>
<dbReference type="InterPro" id="IPR002223">
    <property type="entry name" value="Kunitz_BPTI"/>
</dbReference>
<evidence type="ECO:0000313" key="5">
    <source>
        <dbReference type="Ensembl" id="ENSAPOP00000027675.1"/>
    </source>
</evidence>
<evidence type="ECO:0000256" key="2">
    <source>
        <dbReference type="ARBA" id="ARBA00022900"/>
    </source>
</evidence>
<evidence type="ECO:0000313" key="6">
    <source>
        <dbReference type="Proteomes" id="UP000257200"/>
    </source>
</evidence>
<keyword evidence="2" id="KW-0722">Serine protease inhibitor</keyword>
<evidence type="ECO:0000256" key="1">
    <source>
        <dbReference type="ARBA" id="ARBA00022690"/>
    </source>
</evidence>
<protein>
    <recommendedName>
        <fullName evidence="4">BPTI/Kunitz inhibitor domain-containing protein</fullName>
    </recommendedName>
</protein>
<dbReference type="STRING" id="80966.ENSAPOP00000027675"/>
<dbReference type="SUPFAM" id="SSF57362">
    <property type="entry name" value="BPTI-like"/>
    <property type="match status" value="1"/>
</dbReference>
<proteinExistence type="predicted"/>
<dbReference type="InterPro" id="IPR020901">
    <property type="entry name" value="Prtase_inh_Kunz-CS"/>
</dbReference>
<dbReference type="GeneTree" id="ENSGT00530000063252"/>
<keyword evidence="3" id="KW-1015">Disulfide bond</keyword>
<organism evidence="5 6">
    <name type="scientific">Acanthochromis polyacanthus</name>
    <name type="common">spiny chromis</name>
    <dbReference type="NCBI Taxonomy" id="80966"/>
    <lineage>
        <taxon>Eukaryota</taxon>
        <taxon>Metazoa</taxon>
        <taxon>Chordata</taxon>
        <taxon>Craniata</taxon>
        <taxon>Vertebrata</taxon>
        <taxon>Euteleostomi</taxon>
        <taxon>Actinopterygii</taxon>
        <taxon>Neopterygii</taxon>
        <taxon>Teleostei</taxon>
        <taxon>Neoteleostei</taxon>
        <taxon>Acanthomorphata</taxon>
        <taxon>Ovalentaria</taxon>
        <taxon>Pomacentridae</taxon>
        <taxon>Acanthochromis</taxon>
    </lineage>
</organism>
<dbReference type="PRINTS" id="PR00759">
    <property type="entry name" value="BASICPTASE"/>
</dbReference>
<keyword evidence="1" id="KW-0646">Protease inhibitor</keyword>
<accession>A0A3Q1HGR5</accession>
<dbReference type="PANTHER" id="PTHR47247:SF1">
    <property type="entry name" value="KUNITZ-TYPE PROTEASE INHIBITOR 2"/>
    <property type="match status" value="1"/>
</dbReference>
<name>A0A3Q1HGR5_9TELE</name>
<keyword evidence="6" id="KW-1185">Reference proteome</keyword>